<accession>A0A7K1S723</accession>
<gene>
    <name evidence="1" type="ORF">GO755_04920</name>
</gene>
<dbReference type="Proteomes" id="UP000436006">
    <property type="component" value="Unassembled WGS sequence"/>
</dbReference>
<organism evidence="1 2">
    <name type="scientific">Spirosoma arboris</name>
    <dbReference type="NCBI Taxonomy" id="2682092"/>
    <lineage>
        <taxon>Bacteria</taxon>
        <taxon>Pseudomonadati</taxon>
        <taxon>Bacteroidota</taxon>
        <taxon>Cytophagia</taxon>
        <taxon>Cytophagales</taxon>
        <taxon>Cytophagaceae</taxon>
        <taxon>Spirosoma</taxon>
    </lineage>
</organism>
<name>A0A7K1S723_9BACT</name>
<proteinExistence type="predicted"/>
<evidence type="ECO:0000313" key="1">
    <source>
        <dbReference type="EMBL" id="MVM29366.1"/>
    </source>
</evidence>
<dbReference type="RefSeq" id="WP_157583639.1">
    <property type="nucleotide sequence ID" value="NZ_WPIN01000002.1"/>
</dbReference>
<dbReference type="EMBL" id="WPIN01000002">
    <property type="protein sequence ID" value="MVM29366.1"/>
    <property type="molecule type" value="Genomic_DNA"/>
</dbReference>
<keyword evidence="2" id="KW-1185">Reference proteome</keyword>
<evidence type="ECO:0008006" key="3">
    <source>
        <dbReference type="Google" id="ProtNLM"/>
    </source>
</evidence>
<sequence length="114" mass="12487">MKSHPPIYTNATKESVLLLFNQDVSSAHIAQVLHISQETVFAILDDTSRQRKGLPPEVITLDKLPSIGSLIMDYKPEAGTLDLNLQLKSASPSSVEWLTALLAQLLNQPAEPAR</sequence>
<reference evidence="1 2" key="1">
    <citation type="submission" date="2019-12" db="EMBL/GenBank/DDBJ databases">
        <title>Spirosoma sp. HMF4905 genome sequencing and assembly.</title>
        <authorList>
            <person name="Kang H."/>
            <person name="Cha I."/>
            <person name="Kim H."/>
            <person name="Joh K."/>
        </authorList>
    </citation>
    <scope>NUCLEOTIDE SEQUENCE [LARGE SCALE GENOMIC DNA]</scope>
    <source>
        <strain evidence="1 2">HMF4905</strain>
    </source>
</reference>
<dbReference type="AlphaFoldDB" id="A0A7K1S723"/>
<evidence type="ECO:0000313" key="2">
    <source>
        <dbReference type="Proteomes" id="UP000436006"/>
    </source>
</evidence>
<protein>
    <recommendedName>
        <fullName evidence="3">Helix-turn-helix domain-containing protein</fullName>
    </recommendedName>
</protein>
<comment type="caution">
    <text evidence="1">The sequence shown here is derived from an EMBL/GenBank/DDBJ whole genome shotgun (WGS) entry which is preliminary data.</text>
</comment>